<dbReference type="Proteomes" id="UP000228934">
    <property type="component" value="Unassembled WGS sequence"/>
</dbReference>
<protein>
    <submittedName>
        <fullName evidence="1">Uncharacterized protein</fullName>
    </submittedName>
</protein>
<evidence type="ECO:0000313" key="1">
    <source>
        <dbReference type="EMBL" id="PIO40830.1"/>
    </source>
</evidence>
<evidence type="ECO:0000313" key="2">
    <source>
        <dbReference type="Proteomes" id="UP000228934"/>
    </source>
</evidence>
<sequence length="39" mass="4293">MKQCGQEGGQTALQKILRKELEAVPSLDRTLPGRTVILN</sequence>
<gene>
    <name evidence="1" type="ORF">AB205_0004500</name>
</gene>
<reference evidence="2" key="1">
    <citation type="journal article" date="2017" name="Nat. Commun.">
        <title>The North American bullfrog draft genome provides insight into hormonal regulation of long noncoding RNA.</title>
        <authorList>
            <person name="Hammond S.A."/>
            <person name="Warren R.L."/>
            <person name="Vandervalk B.P."/>
            <person name="Kucuk E."/>
            <person name="Khan H."/>
            <person name="Gibb E.A."/>
            <person name="Pandoh P."/>
            <person name="Kirk H."/>
            <person name="Zhao Y."/>
            <person name="Jones M."/>
            <person name="Mungall A.J."/>
            <person name="Coope R."/>
            <person name="Pleasance S."/>
            <person name="Moore R.A."/>
            <person name="Holt R.A."/>
            <person name="Round J.M."/>
            <person name="Ohora S."/>
            <person name="Walle B.V."/>
            <person name="Veldhoen N."/>
            <person name="Helbing C.C."/>
            <person name="Birol I."/>
        </authorList>
    </citation>
    <scope>NUCLEOTIDE SEQUENCE [LARGE SCALE GENOMIC DNA]</scope>
</reference>
<name>A0A2G9SKZ4_AQUCT</name>
<keyword evidence="2" id="KW-1185">Reference proteome</keyword>
<dbReference type="AlphaFoldDB" id="A0A2G9SKZ4"/>
<dbReference type="EMBL" id="KV923917">
    <property type="protein sequence ID" value="PIO40830.1"/>
    <property type="molecule type" value="Genomic_DNA"/>
</dbReference>
<accession>A0A2G9SKZ4</accession>
<organism evidence="1 2">
    <name type="scientific">Aquarana catesbeiana</name>
    <name type="common">American bullfrog</name>
    <name type="synonym">Rana catesbeiana</name>
    <dbReference type="NCBI Taxonomy" id="8400"/>
    <lineage>
        <taxon>Eukaryota</taxon>
        <taxon>Metazoa</taxon>
        <taxon>Chordata</taxon>
        <taxon>Craniata</taxon>
        <taxon>Vertebrata</taxon>
        <taxon>Euteleostomi</taxon>
        <taxon>Amphibia</taxon>
        <taxon>Batrachia</taxon>
        <taxon>Anura</taxon>
        <taxon>Neobatrachia</taxon>
        <taxon>Ranoidea</taxon>
        <taxon>Ranidae</taxon>
        <taxon>Aquarana</taxon>
    </lineage>
</organism>
<proteinExistence type="predicted"/>